<keyword evidence="3" id="KW-0560">Oxidoreductase</keyword>
<name>A0ABN6FN62_SINCY</name>
<dbReference type="SUPFAM" id="SSF51679">
    <property type="entry name" value="Bacterial luciferase-like"/>
    <property type="match status" value="1"/>
</dbReference>
<dbReference type="Gene3D" id="3.20.20.30">
    <property type="entry name" value="Luciferase-like domain"/>
    <property type="match status" value="1"/>
</dbReference>
<dbReference type="InterPro" id="IPR051260">
    <property type="entry name" value="Diverse_substr_monoxygenases"/>
</dbReference>
<dbReference type="Pfam" id="PF00296">
    <property type="entry name" value="Bac_luciferase"/>
    <property type="match status" value="1"/>
</dbReference>
<evidence type="ECO:0000259" key="6">
    <source>
        <dbReference type="Pfam" id="PF00296"/>
    </source>
</evidence>
<protein>
    <submittedName>
        <fullName evidence="7">N5,N10-methylene tetrahydromethanopterin reductase</fullName>
    </submittedName>
</protein>
<organism evidence="7 8">
    <name type="scientific">Sinomonas cyclohexanicum</name>
    <name type="common">Corynebacterium cyclohexanicum</name>
    <dbReference type="NCBI Taxonomy" id="322009"/>
    <lineage>
        <taxon>Bacteria</taxon>
        <taxon>Bacillati</taxon>
        <taxon>Actinomycetota</taxon>
        <taxon>Actinomycetes</taxon>
        <taxon>Micrococcales</taxon>
        <taxon>Micrococcaceae</taxon>
        <taxon>Sinomonas</taxon>
    </lineage>
</organism>
<comment type="similarity">
    <text evidence="5">Belongs to the NtaA/SnaA/DszA monooxygenase family.</text>
</comment>
<keyword evidence="1" id="KW-0285">Flavoprotein</keyword>
<dbReference type="InterPro" id="IPR011251">
    <property type="entry name" value="Luciferase-like_dom"/>
</dbReference>
<keyword evidence="4" id="KW-0503">Monooxygenase</keyword>
<dbReference type="PANTHER" id="PTHR30011:SF16">
    <property type="entry name" value="C2H2 FINGER DOMAIN TRANSCRIPTION FACTOR (EUROFUNG)-RELATED"/>
    <property type="match status" value="1"/>
</dbReference>
<sequence>MTKPLLLNAFEMLVPVHQSPGLWRHPDSQAGRFAQLGYWTELARALEDGGFHGIFFADVLGQYDVYGDSADEAVRGGVQYPALDPLLIVSALAAATERLGFGVTASVTYDHPYLLARRFGTLDHLTGGRVAWNIVTSYQESAARNLGLDTQIPHDERYDRAEEFMDVVYKLWEGSVDDGAVVADAASNTFLDPAQVRGIAHDGAAYRVPGPTLVGPSPQRTPLLFQAGASARGRAFAGKHAEAVFFASSTPAQARKYTDGLRAELAAAGRAADSVAVFNLATVIVAETDETAAAKLADYERYVDTDAALALFAGWTGVDLSGLDQDAPLEYIRSEANQSALAQFTTLDPDRTWTLREVAKFVSIGGRGPVIVGSPTTVADQLEQFAEEGGVDGFNLTSAVRPADLLEFARLVSPELRRRGLLAETQTASGAAATFRETVLGAGPRLADDHPGRRAAAVVREAVPTPAVPSPAA</sequence>
<proteinExistence type="inferred from homology"/>
<dbReference type="InterPro" id="IPR036661">
    <property type="entry name" value="Luciferase-like_sf"/>
</dbReference>
<keyword evidence="2" id="KW-0288">FMN</keyword>
<reference evidence="7 8" key="1">
    <citation type="journal article" date="2021" name="J. Biosci. Bioeng.">
        <title>Identification and characterization of a chc gene cluster responsible for the aromatization pathway of cyclohexanecarboxylate degradation in Sinomonas cyclohexanicum ATCC 51369.</title>
        <authorList>
            <person name="Yamamoto T."/>
            <person name="Hasegawa Y."/>
            <person name="Lau P.C.K."/>
            <person name="Iwaki H."/>
        </authorList>
    </citation>
    <scope>NUCLEOTIDE SEQUENCE [LARGE SCALE GENOMIC DNA]</scope>
    <source>
        <strain evidence="7 8">ATCC 51369</strain>
    </source>
</reference>
<dbReference type="PANTHER" id="PTHR30011">
    <property type="entry name" value="ALKANESULFONATE MONOOXYGENASE-RELATED"/>
    <property type="match status" value="1"/>
</dbReference>
<dbReference type="InterPro" id="IPR016215">
    <property type="entry name" value="NTA_MOA"/>
</dbReference>
<evidence type="ECO:0000313" key="7">
    <source>
        <dbReference type="EMBL" id="BCT78288.1"/>
    </source>
</evidence>
<evidence type="ECO:0000256" key="4">
    <source>
        <dbReference type="ARBA" id="ARBA00023033"/>
    </source>
</evidence>
<evidence type="ECO:0000256" key="2">
    <source>
        <dbReference type="ARBA" id="ARBA00022643"/>
    </source>
</evidence>
<keyword evidence="8" id="KW-1185">Reference proteome</keyword>
<dbReference type="RefSeq" id="WP_229230906.1">
    <property type="nucleotide sequence ID" value="NZ_AP024525.1"/>
</dbReference>
<dbReference type="NCBIfam" id="TIGR03860">
    <property type="entry name" value="FMN_nitrolo"/>
    <property type="match status" value="1"/>
</dbReference>
<evidence type="ECO:0000256" key="3">
    <source>
        <dbReference type="ARBA" id="ARBA00023002"/>
    </source>
</evidence>
<dbReference type="EMBL" id="AP024525">
    <property type="protein sequence ID" value="BCT78288.1"/>
    <property type="molecule type" value="Genomic_DNA"/>
</dbReference>
<evidence type="ECO:0000313" key="8">
    <source>
        <dbReference type="Proteomes" id="UP001319861"/>
    </source>
</evidence>
<evidence type="ECO:0000256" key="5">
    <source>
        <dbReference type="ARBA" id="ARBA00033748"/>
    </source>
</evidence>
<dbReference type="PIRSF" id="PIRSF000337">
    <property type="entry name" value="NTA_MOA"/>
    <property type="match status" value="1"/>
</dbReference>
<feature type="domain" description="Luciferase-like" evidence="6">
    <location>
        <begin position="29"/>
        <end position="392"/>
    </location>
</feature>
<accession>A0ABN6FN62</accession>
<gene>
    <name evidence="7" type="ORF">SCMU_41300</name>
</gene>
<evidence type="ECO:0000256" key="1">
    <source>
        <dbReference type="ARBA" id="ARBA00022630"/>
    </source>
</evidence>
<dbReference type="Proteomes" id="UP001319861">
    <property type="component" value="Chromosome"/>
</dbReference>